<proteinExistence type="predicted"/>
<sequence length="305" mass="34462">MKKTSLILLLLIVFLGCGENEKQKIIDVIQEINIKNDVEAKTLTELSSELSEVSGLVNIDGELWGHNDSGSKAELYLIDSSSGKILKTIKVSNASNVDWEDLTFDSTHLFIGDFGNNKGTRQDLKIYKISLNDLKTKTDVSAEVIEFSYANQTEFEQDTKTNYDCEAFVAYDTKLYLFSKNYGDEKTNRYVLSKEKGTQVAEKVDTYDTNSLVTGASMDNENKTLVLIGYSDEGTPKTWIFSDFVDMNFFEGRQQRFSWGTPIKAQIEGVTHMGKGKLYISSEKYNYTNSLGSFTLNQSLYELNY</sequence>
<dbReference type="InterPro" id="IPR011042">
    <property type="entry name" value="6-blade_b-propeller_TolB-like"/>
</dbReference>
<name>A0A6S6SAS5_9BACT</name>
<dbReference type="EMBL" id="CACVAZ010000005">
    <property type="protein sequence ID" value="CAA6802497.1"/>
    <property type="molecule type" value="Genomic_DNA"/>
</dbReference>
<evidence type="ECO:0000313" key="1">
    <source>
        <dbReference type="EMBL" id="CAA6802497.1"/>
    </source>
</evidence>
<organism evidence="1">
    <name type="scientific">uncultured Sulfurovum sp</name>
    <dbReference type="NCBI Taxonomy" id="269237"/>
    <lineage>
        <taxon>Bacteria</taxon>
        <taxon>Pseudomonadati</taxon>
        <taxon>Campylobacterota</taxon>
        <taxon>Epsilonproteobacteria</taxon>
        <taxon>Campylobacterales</taxon>
        <taxon>Sulfurovaceae</taxon>
        <taxon>Sulfurovum</taxon>
        <taxon>environmental samples</taxon>
    </lineage>
</organism>
<gene>
    <name evidence="1" type="ORF">HELGO_WM28275</name>
</gene>
<dbReference type="Gene3D" id="2.120.10.30">
    <property type="entry name" value="TolB, C-terminal domain"/>
    <property type="match status" value="1"/>
</dbReference>
<dbReference type="PROSITE" id="PS51257">
    <property type="entry name" value="PROKAR_LIPOPROTEIN"/>
    <property type="match status" value="1"/>
</dbReference>
<reference evidence="1" key="1">
    <citation type="submission" date="2020-01" db="EMBL/GenBank/DDBJ databases">
        <authorList>
            <person name="Meier V. D."/>
            <person name="Meier V D."/>
        </authorList>
    </citation>
    <scope>NUCLEOTIDE SEQUENCE</scope>
    <source>
        <strain evidence="1">HLG_WM_MAG_02</strain>
    </source>
</reference>
<protein>
    <submittedName>
        <fullName evidence="1">Uncharacterized protein</fullName>
    </submittedName>
</protein>
<dbReference type="AlphaFoldDB" id="A0A6S6SAS5"/>
<dbReference type="SUPFAM" id="SSF50956">
    <property type="entry name" value="Thermostable phytase (3-phytase)"/>
    <property type="match status" value="1"/>
</dbReference>
<accession>A0A6S6SAS5</accession>